<gene>
    <name evidence="1" type="ORF">EJ913_06040</name>
</gene>
<dbReference type="RefSeq" id="WP_126995798.1">
    <property type="nucleotide sequence ID" value="NZ_CP173191.1"/>
</dbReference>
<dbReference type="EMBL" id="RZIJ01000003">
    <property type="protein sequence ID" value="RUQ74598.1"/>
    <property type="molecule type" value="Genomic_DNA"/>
</dbReference>
<dbReference type="Proteomes" id="UP000280346">
    <property type="component" value="Unassembled WGS sequence"/>
</dbReference>
<protein>
    <submittedName>
        <fullName evidence="1">Uncharacterized protein</fullName>
    </submittedName>
</protein>
<keyword evidence="2" id="KW-1185">Reference proteome</keyword>
<organism evidence="1 2">
    <name type="scientific">Azospirillum doebereinerae</name>
    <dbReference type="NCBI Taxonomy" id="92933"/>
    <lineage>
        <taxon>Bacteria</taxon>
        <taxon>Pseudomonadati</taxon>
        <taxon>Pseudomonadota</taxon>
        <taxon>Alphaproteobacteria</taxon>
        <taxon>Rhodospirillales</taxon>
        <taxon>Azospirillaceae</taxon>
        <taxon>Azospirillum</taxon>
    </lineage>
</organism>
<evidence type="ECO:0000313" key="2">
    <source>
        <dbReference type="Proteomes" id="UP000280346"/>
    </source>
</evidence>
<reference evidence="1 2" key="1">
    <citation type="submission" date="2018-12" db="EMBL/GenBank/DDBJ databases">
        <authorList>
            <person name="Yang Y."/>
        </authorList>
    </citation>
    <scope>NUCLEOTIDE SEQUENCE [LARGE SCALE GENOMIC DNA]</scope>
    <source>
        <strain evidence="1 2">GSF71</strain>
    </source>
</reference>
<sequence>MTLKEFKRYAAVHGANLDRWPPQVAPEALALLDDSEEARRELGDAAITDQLLNAATAPDLSDEREQRVYDRIFERLAERTVPEFVPWFLAKSPLRAAPTAGFLAAMAVLGFLTYNQAVLPFQRTNSLDLSGAMIVSSYLGETR</sequence>
<comment type="caution">
    <text evidence="1">The sequence shown here is derived from an EMBL/GenBank/DDBJ whole genome shotgun (WGS) entry which is preliminary data.</text>
</comment>
<evidence type="ECO:0000313" key="1">
    <source>
        <dbReference type="EMBL" id="RUQ74598.1"/>
    </source>
</evidence>
<dbReference type="OrthoDB" id="7305412at2"/>
<accession>A0A433JDC5</accession>
<proteinExistence type="predicted"/>
<name>A0A433JDC5_9PROT</name>
<dbReference type="AlphaFoldDB" id="A0A433JDC5"/>